<gene>
    <name evidence="1" type="ORF">IFM89_008680</name>
</gene>
<organism evidence="1 2">
    <name type="scientific">Coptis chinensis</name>
    <dbReference type="NCBI Taxonomy" id="261450"/>
    <lineage>
        <taxon>Eukaryota</taxon>
        <taxon>Viridiplantae</taxon>
        <taxon>Streptophyta</taxon>
        <taxon>Embryophyta</taxon>
        <taxon>Tracheophyta</taxon>
        <taxon>Spermatophyta</taxon>
        <taxon>Magnoliopsida</taxon>
        <taxon>Ranunculales</taxon>
        <taxon>Ranunculaceae</taxon>
        <taxon>Coptidoideae</taxon>
        <taxon>Coptis</taxon>
    </lineage>
</organism>
<dbReference type="AlphaFoldDB" id="A0A835LAL3"/>
<proteinExistence type="predicted"/>
<name>A0A835LAL3_9MAGN</name>
<dbReference type="EMBL" id="JADFTS010000009">
    <property type="protein sequence ID" value="KAF9588263.1"/>
    <property type="molecule type" value="Genomic_DNA"/>
</dbReference>
<accession>A0A835LAL3</accession>
<protein>
    <submittedName>
        <fullName evidence="1">Uncharacterized protein</fullName>
    </submittedName>
</protein>
<reference evidence="1 2" key="1">
    <citation type="submission" date="2020-10" db="EMBL/GenBank/DDBJ databases">
        <title>The Coptis chinensis genome and diversification of protoberbering-type alkaloids.</title>
        <authorList>
            <person name="Wang B."/>
            <person name="Shu S."/>
            <person name="Song C."/>
            <person name="Liu Y."/>
        </authorList>
    </citation>
    <scope>NUCLEOTIDE SEQUENCE [LARGE SCALE GENOMIC DNA]</scope>
    <source>
        <strain evidence="1">HL-2020</strain>
        <tissue evidence="1">Leaf</tissue>
    </source>
</reference>
<evidence type="ECO:0000313" key="2">
    <source>
        <dbReference type="Proteomes" id="UP000631114"/>
    </source>
</evidence>
<comment type="caution">
    <text evidence="1">The sequence shown here is derived from an EMBL/GenBank/DDBJ whole genome shotgun (WGS) entry which is preliminary data.</text>
</comment>
<evidence type="ECO:0000313" key="1">
    <source>
        <dbReference type="EMBL" id="KAF9588263.1"/>
    </source>
</evidence>
<dbReference type="Proteomes" id="UP000631114">
    <property type="component" value="Unassembled WGS sequence"/>
</dbReference>
<sequence>MSQFFVAHTNSSTLLPPSNSINQRYITSDRVTCHVQSSNDSSTEKKLINSNNQGNTKRTFGILICSSHCRLIIRRRHALDELKSSKKR</sequence>
<keyword evidence="2" id="KW-1185">Reference proteome</keyword>